<feature type="transmembrane region" description="Helical" evidence="1">
    <location>
        <begin position="52"/>
        <end position="73"/>
    </location>
</feature>
<dbReference type="EMBL" id="JAULSV010000001">
    <property type="protein sequence ID" value="KAK0656342.1"/>
    <property type="molecule type" value="Genomic_DNA"/>
</dbReference>
<dbReference type="AlphaFoldDB" id="A0AA39YPI7"/>
<dbReference type="Proteomes" id="UP001174936">
    <property type="component" value="Unassembled WGS sequence"/>
</dbReference>
<name>A0AA39YPI7_9PEZI</name>
<protein>
    <submittedName>
        <fullName evidence="2">Uncharacterized protein</fullName>
    </submittedName>
</protein>
<accession>A0AA39YPI7</accession>
<comment type="caution">
    <text evidence="2">The sequence shown here is derived from an EMBL/GenBank/DDBJ whole genome shotgun (WGS) entry which is preliminary data.</text>
</comment>
<proteinExistence type="predicted"/>
<feature type="transmembrane region" description="Helical" evidence="1">
    <location>
        <begin position="12"/>
        <end position="32"/>
    </location>
</feature>
<evidence type="ECO:0000313" key="3">
    <source>
        <dbReference type="Proteomes" id="UP001174936"/>
    </source>
</evidence>
<keyword evidence="1" id="KW-0812">Transmembrane</keyword>
<evidence type="ECO:0000313" key="2">
    <source>
        <dbReference type="EMBL" id="KAK0656342.1"/>
    </source>
</evidence>
<gene>
    <name evidence="2" type="ORF">B0T16DRAFT_34464</name>
</gene>
<keyword evidence="1" id="KW-0472">Membrane</keyword>
<sequence length="114" mass="12606">MRYGTFLSCCCHCYAVLLLCCCCAVKVFFFFASGISGLGGWEGGRGRTGQSFLVHWLLSLLVPKVGCLFDLGVVHWAHARIIIAFYFVSPLQDGARCCAMQCRVCEAVMVHWEG</sequence>
<evidence type="ECO:0000256" key="1">
    <source>
        <dbReference type="SAM" id="Phobius"/>
    </source>
</evidence>
<keyword evidence="3" id="KW-1185">Reference proteome</keyword>
<keyword evidence="1" id="KW-1133">Transmembrane helix</keyword>
<organism evidence="2 3">
    <name type="scientific">Cercophora newfieldiana</name>
    <dbReference type="NCBI Taxonomy" id="92897"/>
    <lineage>
        <taxon>Eukaryota</taxon>
        <taxon>Fungi</taxon>
        <taxon>Dikarya</taxon>
        <taxon>Ascomycota</taxon>
        <taxon>Pezizomycotina</taxon>
        <taxon>Sordariomycetes</taxon>
        <taxon>Sordariomycetidae</taxon>
        <taxon>Sordariales</taxon>
        <taxon>Lasiosphaeriaceae</taxon>
        <taxon>Cercophora</taxon>
    </lineage>
</organism>
<reference evidence="2" key="1">
    <citation type="submission" date="2023-06" db="EMBL/GenBank/DDBJ databases">
        <title>Genome-scale phylogeny and comparative genomics of the fungal order Sordariales.</title>
        <authorList>
            <consortium name="Lawrence Berkeley National Laboratory"/>
            <person name="Hensen N."/>
            <person name="Bonometti L."/>
            <person name="Westerberg I."/>
            <person name="Brannstrom I.O."/>
            <person name="Guillou S."/>
            <person name="Cros-Aarteil S."/>
            <person name="Calhoun S."/>
            <person name="Haridas S."/>
            <person name="Kuo A."/>
            <person name="Mondo S."/>
            <person name="Pangilinan J."/>
            <person name="Riley R."/>
            <person name="Labutti K."/>
            <person name="Andreopoulos B."/>
            <person name="Lipzen A."/>
            <person name="Chen C."/>
            <person name="Yanf M."/>
            <person name="Daum C."/>
            <person name="Ng V."/>
            <person name="Clum A."/>
            <person name="Steindorff A."/>
            <person name="Ohm R."/>
            <person name="Martin F."/>
            <person name="Silar P."/>
            <person name="Natvig D."/>
            <person name="Lalanne C."/>
            <person name="Gautier V."/>
            <person name="Ament-Velasquez S.L."/>
            <person name="Kruys A."/>
            <person name="Hutchinson M.I."/>
            <person name="Powell A.J."/>
            <person name="Barry K."/>
            <person name="Miller A.N."/>
            <person name="Grigoriev I.V."/>
            <person name="Debuchy R."/>
            <person name="Gladieux P."/>
            <person name="Thoren M.H."/>
            <person name="Johannesson H."/>
        </authorList>
    </citation>
    <scope>NUCLEOTIDE SEQUENCE</scope>
    <source>
        <strain evidence="2">SMH2532-1</strain>
    </source>
</reference>